<keyword evidence="8" id="KW-0143">Chaperone</keyword>
<evidence type="ECO:0000256" key="4">
    <source>
        <dbReference type="ARBA" id="ARBA00022519"/>
    </source>
</evidence>
<evidence type="ECO:0000256" key="13">
    <source>
        <dbReference type="ARBA" id="ARBA00042775"/>
    </source>
</evidence>
<dbReference type="PROSITE" id="PS50198">
    <property type="entry name" value="PPIC_PPIASE_2"/>
    <property type="match status" value="1"/>
</dbReference>
<evidence type="ECO:0000256" key="12">
    <source>
        <dbReference type="ARBA" id="ARBA00040743"/>
    </source>
</evidence>
<evidence type="ECO:0000256" key="10">
    <source>
        <dbReference type="ARBA" id="ARBA00031484"/>
    </source>
</evidence>
<evidence type="ECO:0000256" key="3">
    <source>
        <dbReference type="ARBA" id="ARBA00022475"/>
    </source>
</evidence>
<dbReference type="InterPro" id="IPR027304">
    <property type="entry name" value="Trigger_fact/SurA_dom_sf"/>
</dbReference>
<dbReference type="InterPro" id="IPR052029">
    <property type="entry name" value="PpiD_chaperone"/>
</dbReference>
<evidence type="ECO:0000313" key="16">
    <source>
        <dbReference type="EMBL" id="NVD27547.1"/>
    </source>
</evidence>
<keyword evidence="14" id="KW-0413">Isomerase</keyword>
<evidence type="ECO:0000256" key="1">
    <source>
        <dbReference type="ARBA" id="ARBA00004382"/>
    </source>
</evidence>
<dbReference type="InterPro" id="IPR046357">
    <property type="entry name" value="PPIase_dom_sf"/>
</dbReference>
<evidence type="ECO:0000256" key="2">
    <source>
        <dbReference type="ARBA" id="ARBA00018370"/>
    </source>
</evidence>
<keyword evidence="7" id="KW-0472">Membrane</keyword>
<organism evidence="16 17">
    <name type="scientific">Parasphingorhabdus flavimaris</name>
    <dbReference type="NCBI Taxonomy" id="266812"/>
    <lineage>
        <taxon>Bacteria</taxon>
        <taxon>Pseudomonadati</taxon>
        <taxon>Pseudomonadota</taxon>
        <taxon>Alphaproteobacteria</taxon>
        <taxon>Sphingomonadales</taxon>
        <taxon>Sphingomonadaceae</taxon>
        <taxon>Parasphingorhabdus</taxon>
    </lineage>
</organism>
<dbReference type="EMBL" id="JABWMH010000002">
    <property type="protein sequence ID" value="NVD27547.1"/>
    <property type="molecule type" value="Genomic_DNA"/>
</dbReference>
<comment type="caution">
    <text evidence="16">The sequence shown here is derived from an EMBL/GenBank/DDBJ whole genome shotgun (WGS) entry which is preliminary data.</text>
</comment>
<evidence type="ECO:0000256" key="11">
    <source>
        <dbReference type="ARBA" id="ARBA00038408"/>
    </source>
</evidence>
<keyword evidence="4" id="KW-0997">Cell inner membrane</keyword>
<dbReference type="RefSeq" id="WP_176279060.1">
    <property type="nucleotide sequence ID" value="NZ_JABWMH010000002.1"/>
</dbReference>
<evidence type="ECO:0000256" key="9">
    <source>
        <dbReference type="ARBA" id="ARBA00030642"/>
    </source>
</evidence>
<sequence length="647" mass="69248">MISFFRRIFSSKLGLFLTFCFVGLIAIAFATADVSSSGTFGGVTGSGTAAKVGDSKLSTSELSQSVNNAFRGEQRENTALDLKTYINGGGFDDVLERLINSFAIADFGTKYGMTAGKRLVDGEIASIPNFQGADGQFSEENFRRAMQQQGINETQLRNDFTRNLLADQLLTPAGFGVAVPQKLVIPYASLLLESRQGQIATIPSVAFIDQSKPAKAAVAAFYAKNASRYTIPERRTIRYAIFDKSRFSGKIKPTEKEIAGFYNLNKNRYSASETRSLSQVIVPTEAAAKALADKIGGGTSLAQAAQSVGLSAADLGPVTKADFVNSASQAVANAAFAARSGTVAGPAQSALGWHIVMVQDIEQTPGRTLEQARAEIVSELTRTKTDEAIADLTIRLEDEFADGATLGDIAKAEQLKIEATPALLANGQNPNDQNYKPIPEMQRLLPIAFAVEEDSDPQIVEIIPGEKYAAINVTDIVEAAPPPLAQIEQLVTRDYMLSEGSKKAKAVADKIAKAVSGGTSLSKAIADAGVQLPRPEQISSTRADLARQSQQGQVPAPLSLMFSMAQGTAKSLEAPRSQGWFVVVLDKLNRGDASKRDDLLQATKTQFKQVIGNEYTAQFINAMKADIGVKRNEDTLTALRNQLLGAN</sequence>
<evidence type="ECO:0000256" key="5">
    <source>
        <dbReference type="ARBA" id="ARBA00022692"/>
    </source>
</evidence>
<comment type="similarity">
    <text evidence="11">Belongs to the PpiD chaperone family.</text>
</comment>
<evidence type="ECO:0000313" key="17">
    <source>
        <dbReference type="Proteomes" id="UP000652427"/>
    </source>
</evidence>
<evidence type="ECO:0000259" key="15">
    <source>
        <dbReference type="PROSITE" id="PS50198"/>
    </source>
</evidence>
<accession>A0ABX2N1G9</accession>
<dbReference type="SUPFAM" id="SSF54534">
    <property type="entry name" value="FKBP-like"/>
    <property type="match status" value="1"/>
</dbReference>
<dbReference type="Gene3D" id="3.10.50.40">
    <property type="match status" value="1"/>
</dbReference>
<keyword evidence="5" id="KW-0812">Transmembrane</keyword>
<name>A0ABX2N1G9_9SPHN</name>
<dbReference type="Pfam" id="PF13624">
    <property type="entry name" value="SurA_N_3"/>
    <property type="match status" value="1"/>
</dbReference>
<reference evidence="16 17" key="1">
    <citation type="submission" date="2020-06" db="EMBL/GenBank/DDBJ databases">
        <authorList>
            <person name="Kim S.-J."/>
            <person name="Park S.-J."/>
        </authorList>
    </citation>
    <scope>NUCLEOTIDE SEQUENCE [LARGE SCALE GENOMIC DNA]</scope>
    <source>
        <strain evidence="16 17">SW-151</strain>
    </source>
</reference>
<comment type="subcellular location">
    <subcellularLocation>
        <location evidence="1">Cell inner membrane</location>
        <topology evidence="1">Single-pass type II membrane protein</topology>
        <orientation evidence="1">Periplasmic side</orientation>
    </subcellularLocation>
</comment>
<dbReference type="SUPFAM" id="SSF109998">
    <property type="entry name" value="Triger factor/SurA peptide-binding domain-like"/>
    <property type="match status" value="1"/>
</dbReference>
<keyword evidence="3" id="KW-1003">Cell membrane</keyword>
<keyword evidence="6" id="KW-1133">Transmembrane helix</keyword>
<evidence type="ECO:0000256" key="14">
    <source>
        <dbReference type="PROSITE-ProRule" id="PRU00278"/>
    </source>
</evidence>
<evidence type="ECO:0000256" key="8">
    <source>
        <dbReference type="ARBA" id="ARBA00023186"/>
    </source>
</evidence>
<feature type="domain" description="PpiC" evidence="15">
    <location>
        <begin position="272"/>
        <end position="360"/>
    </location>
</feature>
<dbReference type="InterPro" id="IPR000297">
    <property type="entry name" value="PPIase_PpiC"/>
</dbReference>
<evidence type="ECO:0000256" key="6">
    <source>
        <dbReference type="ARBA" id="ARBA00022989"/>
    </source>
</evidence>
<keyword evidence="14" id="KW-0697">Rotamase</keyword>
<dbReference type="Gene3D" id="1.10.4030.10">
    <property type="entry name" value="Porin chaperone SurA, peptide-binding domain"/>
    <property type="match status" value="1"/>
</dbReference>
<dbReference type="PANTHER" id="PTHR47529:SF1">
    <property type="entry name" value="PERIPLASMIC CHAPERONE PPID"/>
    <property type="match status" value="1"/>
</dbReference>
<keyword evidence="17" id="KW-1185">Reference proteome</keyword>
<dbReference type="Proteomes" id="UP000652427">
    <property type="component" value="Unassembled WGS sequence"/>
</dbReference>
<evidence type="ECO:0000256" key="7">
    <source>
        <dbReference type="ARBA" id="ARBA00023136"/>
    </source>
</evidence>
<gene>
    <name evidence="16" type="ORF">HUO14_06475</name>
</gene>
<dbReference type="Pfam" id="PF13145">
    <property type="entry name" value="Rotamase_2"/>
    <property type="match status" value="1"/>
</dbReference>
<protein>
    <recommendedName>
        <fullName evidence="2">Parvulin-like PPIase</fullName>
    </recommendedName>
    <alternativeName>
        <fullName evidence="9">Peptidyl-prolyl cis-trans isomerase plp</fullName>
    </alternativeName>
    <alternativeName>
        <fullName evidence="12">Periplasmic chaperone PpiD</fullName>
    </alternativeName>
    <alternativeName>
        <fullName evidence="13">Periplasmic folding chaperone</fullName>
    </alternativeName>
    <alternativeName>
        <fullName evidence="10">Rotamase plp</fullName>
    </alternativeName>
</protein>
<proteinExistence type="inferred from homology"/>
<dbReference type="PANTHER" id="PTHR47529">
    <property type="entry name" value="PEPTIDYL-PROLYL CIS-TRANS ISOMERASE D"/>
    <property type="match status" value="1"/>
</dbReference>